<feature type="binding site" evidence="10">
    <location>
        <position position="128"/>
    </location>
    <ligand>
        <name>UDP-N-acetyl-alpha-D-glucosamine</name>
        <dbReference type="ChEBI" id="CHEBI:57705"/>
    </ligand>
</feature>
<sequence length="362" mass="39527">MTAHKKKCLMIMAGGTGGHIYPALAVAELWRRGGDEVIWLGTRTGMESRLVPEAGIGVEWISIHGLRGKGIISLLLAPFHLSRAIAQSIGAIWRIKPDVVLGMGGFVAGPGGVAAWIMRRPLVIHEQNAVAGLTNRLLSTVSRRVLEAFPGTFGPGKKVVQTGNPLRSRLMDMEIASSHNPLRLLVLGGSLGAQRINQLIPEMISMLLPEERLEIYHQTGESNLKDTELEYIKHGVVFDSGENSRVVAYIENMQEAYQWSDLVLCRAGAMTVSELAMVGRPAILVPFPFAVDDHQTANGNFLQSDDAALLVQQRDLDGERLLGMIREFIQHPGMISEMGEKARELSRPEAAADVVSICKELC</sequence>
<evidence type="ECO:0000313" key="15">
    <source>
        <dbReference type="Proteomes" id="UP000654401"/>
    </source>
</evidence>
<dbReference type="InterPro" id="IPR004276">
    <property type="entry name" value="GlycoTrans_28_N"/>
</dbReference>
<dbReference type="GO" id="GO:0051301">
    <property type="term" value="P:cell division"/>
    <property type="evidence" value="ECO:0007669"/>
    <property type="project" value="UniProtKB-KW"/>
</dbReference>
<keyword evidence="5 10" id="KW-0133">Cell shape</keyword>
<dbReference type="InterPro" id="IPR007235">
    <property type="entry name" value="Glyco_trans_28_C"/>
</dbReference>
<evidence type="ECO:0000259" key="12">
    <source>
        <dbReference type="Pfam" id="PF03033"/>
    </source>
</evidence>
<evidence type="ECO:0000256" key="3">
    <source>
        <dbReference type="ARBA" id="ARBA00022676"/>
    </source>
</evidence>
<dbReference type="PANTHER" id="PTHR21015">
    <property type="entry name" value="UDP-N-ACETYLGLUCOSAMINE--N-ACETYLMURAMYL-(PENTAPEPTIDE) PYROPHOSPHORYL-UNDECAPRENOL N-ACETYLGLUCOSAMINE TRANSFERASE 1"/>
    <property type="match status" value="1"/>
</dbReference>
<comment type="pathway">
    <text evidence="10">Cell wall biogenesis; peptidoglycan biosynthesis.</text>
</comment>
<comment type="subcellular location">
    <subcellularLocation>
        <location evidence="10">Cell membrane</location>
        <topology evidence="10">Peripheral membrane protein</topology>
        <orientation evidence="10">Cytoplasmic side</orientation>
    </subcellularLocation>
</comment>
<keyword evidence="4 10" id="KW-0808">Transferase</keyword>
<gene>
    <name evidence="10 14" type="primary">murG</name>
    <name evidence="14" type="ORF">H8D24_05820</name>
</gene>
<feature type="binding site" evidence="10">
    <location>
        <position position="295"/>
    </location>
    <ligand>
        <name>UDP-N-acetyl-alpha-D-glucosamine</name>
        <dbReference type="ChEBI" id="CHEBI:57705"/>
    </ligand>
</feature>
<dbReference type="InterPro" id="IPR006009">
    <property type="entry name" value="GlcNAc_MurG"/>
</dbReference>
<dbReference type="GO" id="GO:0009252">
    <property type="term" value="P:peptidoglycan biosynthetic process"/>
    <property type="evidence" value="ECO:0007669"/>
    <property type="project" value="UniProtKB-UniRule"/>
</dbReference>
<evidence type="ECO:0000256" key="7">
    <source>
        <dbReference type="ARBA" id="ARBA00023136"/>
    </source>
</evidence>
<dbReference type="AlphaFoldDB" id="A0A8J6P548"/>
<protein>
    <recommendedName>
        <fullName evidence="10">UDP-N-acetylglucosamine--N-acetylmuramyl-(pentapeptide) pyrophosphoryl-undecaprenol N-acetylglucosamine transferase</fullName>
        <ecNumber evidence="10">2.4.1.227</ecNumber>
    </recommendedName>
    <alternativeName>
        <fullName evidence="10">Undecaprenyl-PP-MurNAc-pentapeptide-UDPGlcNAc GlcNAc transferase</fullName>
    </alternativeName>
</protein>
<reference evidence="14 15" key="1">
    <citation type="submission" date="2020-08" db="EMBL/GenBank/DDBJ databases">
        <title>Bridging the membrane lipid divide: bacteria of the FCB group superphylum have the potential to synthesize archaeal ether lipids.</title>
        <authorList>
            <person name="Villanueva L."/>
            <person name="Von Meijenfeldt F.A.B."/>
            <person name="Westbye A.B."/>
            <person name="Yadav S."/>
            <person name="Hopmans E.C."/>
            <person name="Dutilh B.E."/>
            <person name="Sinninghe Damste J.S."/>
        </authorList>
    </citation>
    <scope>NUCLEOTIDE SEQUENCE [LARGE SCALE GENOMIC DNA]</scope>
    <source>
        <strain evidence="14">NIOZ-UU100</strain>
    </source>
</reference>
<dbReference type="SUPFAM" id="SSF53756">
    <property type="entry name" value="UDP-Glycosyltransferase/glycogen phosphorylase"/>
    <property type="match status" value="1"/>
</dbReference>
<feature type="domain" description="Glycosyl transferase family 28 C-terminal" evidence="13">
    <location>
        <begin position="184"/>
        <end position="351"/>
    </location>
</feature>
<comment type="similarity">
    <text evidence="10">Belongs to the glycosyltransferase 28 family. MurG subfamily.</text>
</comment>
<proteinExistence type="inferred from homology"/>
<keyword evidence="1 10" id="KW-1003">Cell membrane</keyword>
<dbReference type="NCBIfam" id="TIGR01133">
    <property type="entry name" value="murG"/>
    <property type="match status" value="1"/>
</dbReference>
<dbReference type="Pfam" id="PF03033">
    <property type="entry name" value="Glyco_transf_28"/>
    <property type="match status" value="1"/>
</dbReference>
<keyword evidence="8 10" id="KW-0131">Cell cycle</keyword>
<evidence type="ECO:0000256" key="11">
    <source>
        <dbReference type="SAM" id="Phobius"/>
    </source>
</evidence>
<comment type="catalytic activity">
    <reaction evidence="10">
        <text>di-trans,octa-cis-undecaprenyl diphospho-N-acetyl-alpha-D-muramoyl-L-alanyl-D-glutamyl-meso-2,6-diaminopimeloyl-D-alanyl-D-alanine + UDP-N-acetyl-alpha-D-glucosamine = di-trans,octa-cis-undecaprenyl diphospho-[N-acetyl-alpha-D-glucosaminyl-(1-&gt;4)]-N-acetyl-alpha-D-muramoyl-L-alanyl-D-glutamyl-meso-2,6-diaminopimeloyl-D-alanyl-D-alanine + UDP + H(+)</text>
        <dbReference type="Rhea" id="RHEA:31227"/>
        <dbReference type="ChEBI" id="CHEBI:15378"/>
        <dbReference type="ChEBI" id="CHEBI:57705"/>
        <dbReference type="ChEBI" id="CHEBI:58223"/>
        <dbReference type="ChEBI" id="CHEBI:61387"/>
        <dbReference type="ChEBI" id="CHEBI:61388"/>
        <dbReference type="EC" id="2.4.1.227"/>
    </reaction>
</comment>
<name>A0A8J6P548_9GAMM</name>
<keyword evidence="11" id="KW-1133">Transmembrane helix</keyword>
<dbReference type="GO" id="GO:0071555">
    <property type="term" value="P:cell wall organization"/>
    <property type="evidence" value="ECO:0007669"/>
    <property type="project" value="UniProtKB-KW"/>
</dbReference>
<evidence type="ECO:0000256" key="8">
    <source>
        <dbReference type="ARBA" id="ARBA00023306"/>
    </source>
</evidence>
<organism evidence="14 15">
    <name type="scientific">Candidatus Thiopontia autotrophica</name>
    <dbReference type="NCBI Taxonomy" id="2841688"/>
    <lineage>
        <taxon>Bacteria</taxon>
        <taxon>Pseudomonadati</taxon>
        <taxon>Pseudomonadota</taxon>
        <taxon>Gammaproteobacteria</taxon>
        <taxon>Candidatus Thiopontia</taxon>
    </lineage>
</organism>
<dbReference type="UniPathway" id="UPA00219"/>
<keyword evidence="6 10" id="KW-0573">Peptidoglycan synthesis</keyword>
<comment type="function">
    <text evidence="10">Cell wall formation. Catalyzes the transfer of a GlcNAc subunit on undecaprenyl-pyrophosphoryl-MurNAc-pentapeptide (lipid intermediate I) to form undecaprenyl-pyrophosphoryl-MurNAc-(pentapeptide)GlcNAc (lipid intermediate II).</text>
</comment>
<feature type="transmembrane region" description="Helical" evidence="11">
    <location>
        <begin position="99"/>
        <end position="118"/>
    </location>
</feature>
<evidence type="ECO:0000256" key="9">
    <source>
        <dbReference type="ARBA" id="ARBA00023316"/>
    </source>
</evidence>
<dbReference type="HAMAP" id="MF_00033">
    <property type="entry name" value="MurG"/>
    <property type="match status" value="1"/>
</dbReference>
<dbReference type="EMBL" id="JACNFK010000029">
    <property type="protein sequence ID" value="MBC8519905.1"/>
    <property type="molecule type" value="Genomic_DNA"/>
</dbReference>
<evidence type="ECO:0000259" key="13">
    <source>
        <dbReference type="Pfam" id="PF04101"/>
    </source>
</evidence>
<dbReference type="Proteomes" id="UP000654401">
    <property type="component" value="Unassembled WGS sequence"/>
</dbReference>
<keyword evidence="3 10" id="KW-0328">Glycosyltransferase</keyword>
<evidence type="ECO:0000256" key="2">
    <source>
        <dbReference type="ARBA" id="ARBA00022618"/>
    </source>
</evidence>
<dbReference type="CDD" id="cd03785">
    <property type="entry name" value="GT28_MurG"/>
    <property type="match status" value="1"/>
</dbReference>
<evidence type="ECO:0000256" key="10">
    <source>
        <dbReference type="HAMAP-Rule" id="MF_00033"/>
    </source>
</evidence>
<dbReference type="EC" id="2.4.1.227" evidence="10"/>
<keyword evidence="7 10" id="KW-0472">Membrane</keyword>
<dbReference type="GO" id="GO:0005975">
    <property type="term" value="P:carbohydrate metabolic process"/>
    <property type="evidence" value="ECO:0007669"/>
    <property type="project" value="InterPro"/>
</dbReference>
<feature type="binding site" evidence="10">
    <location>
        <position position="250"/>
    </location>
    <ligand>
        <name>UDP-N-acetyl-alpha-D-glucosamine</name>
        <dbReference type="ChEBI" id="CHEBI:57705"/>
    </ligand>
</feature>
<dbReference type="PANTHER" id="PTHR21015:SF22">
    <property type="entry name" value="GLYCOSYLTRANSFERASE"/>
    <property type="match status" value="1"/>
</dbReference>
<dbReference type="GO" id="GO:0005886">
    <property type="term" value="C:plasma membrane"/>
    <property type="evidence" value="ECO:0007669"/>
    <property type="project" value="UniProtKB-SubCell"/>
</dbReference>
<keyword evidence="11" id="KW-0812">Transmembrane</keyword>
<evidence type="ECO:0000256" key="5">
    <source>
        <dbReference type="ARBA" id="ARBA00022960"/>
    </source>
</evidence>
<dbReference type="GO" id="GO:0008360">
    <property type="term" value="P:regulation of cell shape"/>
    <property type="evidence" value="ECO:0007669"/>
    <property type="project" value="UniProtKB-KW"/>
</dbReference>
<feature type="binding site" evidence="10">
    <location>
        <position position="167"/>
    </location>
    <ligand>
        <name>UDP-N-acetyl-alpha-D-glucosamine</name>
        <dbReference type="ChEBI" id="CHEBI:57705"/>
    </ligand>
</feature>
<feature type="binding site" evidence="10">
    <location>
        <position position="190"/>
    </location>
    <ligand>
        <name>UDP-N-acetyl-alpha-D-glucosamine</name>
        <dbReference type="ChEBI" id="CHEBI:57705"/>
    </ligand>
</feature>
<comment type="caution">
    <text evidence="14">The sequence shown here is derived from an EMBL/GenBank/DDBJ whole genome shotgun (WGS) entry which is preliminary data.</text>
</comment>
<keyword evidence="9 10" id="KW-0961">Cell wall biogenesis/degradation</keyword>
<evidence type="ECO:0000256" key="4">
    <source>
        <dbReference type="ARBA" id="ARBA00022679"/>
    </source>
</evidence>
<evidence type="ECO:0000256" key="1">
    <source>
        <dbReference type="ARBA" id="ARBA00022475"/>
    </source>
</evidence>
<evidence type="ECO:0000256" key="6">
    <source>
        <dbReference type="ARBA" id="ARBA00022984"/>
    </source>
</evidence>
<dbReference type="Gene3D" id="3.40.50.2000">
    <property type="entry name" value="Glycogen Phosphorylase B"/>
    <property type="match status" value="2"/>
</dbReference>
<dbReference type="Pfam" id="PF04101">
    <property type="entry name" value="Glyco_tran_28_C"/>
    <property type="match status" value="1"/>
</dbReference>
<dbReference type="GO" id="GO:0050511">
    <property type="term" value="F:undecaprenyldiphospho-muramoylpentapeptide beta-N-acetylglucosaminyltransferase activity"/>
    <property type="evidence" value="ECO:0007669"/>
    <property type="project" value="UniProtKB-UniRule"/>
</dbReference>
<comment type="caution">
    <text evidence="10">Lacks conserved residue(s) required for the propagation of feature annotation.</text>
</comment>
<feature type="domain" description="Glycosyltransferase family 28 N-terminal" evidence="12">
    <location>
        <begin position="10"/>
        <end position="145"/>
    </location>
</feature>
<accession>A0A8J6P548</accession>
<feature type="binding site" evidence="10">
    <location>
        <begin position="16"/>
        <end position="18"/>
    </location>
    <ligand>
        <name>UDP-N-acetyl-alpha-D-glucosamine</name>
        <dbReference type="ChEBI" id="CHEBI:57705"/>
    </ligand>
</feature>
<keyword evidence="2 10" id="KW-0132">Cell division</keyword>
<evidence type="ECO:0000313" key="14">
    <source>
        <dbReference type="EMBL" id="MBC8519905.1"/>
    </source>
</evidence>